<evidence type="ECO:0000256" key="1">
    <source>
        <dbReference type="ARBA" id="ARBA00023242"/>
    </source>
</evidence>
<reference evidence="4 5" key="1">
    <citation type="submission" date="2015-01" db="EMBL/GenBank/DDBJ databases">
        <title>The Genome Sequence of Exophiala spinifera CBS89968.</title>
        <authorList>
            <consortium name="The Broad Institute Genomics Platform"/>
            <person name="Cuomo C."/>
            <person name="de Hoog S."/>
            <person name="Gorbushina A."/>
            <person name="Stielow B."/>
            <person name="Teixiera M."/>
            <person name="Abouelleil A."/>
            <person name="Chapman S.B."/>
            <person name="Priest M."/>
            <person name="Young S.K."/>
            <person name="Wortman J."/>
            <person name="Nusbaum C."/>
            <person name="Birren B."/>
        </authorList>
    </citation>
    <scope>NUCLEOTIDE SEQUENCE [LARGE SCALE GENOMIC DNA]</scope>
    <source>
        <strain evidence="4 5">CBS 89968</strain>
    </source>
</reference>
<dbReference type="Proteomes" id="UP000053328">
    <property type="component" value="Unassembled WGS sequence"/>
</dbReference>
<dbReference type="Pfam" id="PF04082">
    <property type="entry name" value="Fungal_trans"/>
    <property type="match status" value="1"/>
</dbReference>
<dbReference type="GO" id="GO:0006351">
    <property type="term" value="P:DNA-templated transcription"/>
    <property type="evidence" value="ECO:0007669"/>
    <property type="project" value="InterPro"/>
</dbReference>
<dbReference type="CDD" id="cd12148">
    <property type="entry name" value="fungal_TF_MHR"/>
    <property type="match status" value="1"/>
</dbReference>
<dbReference type="GeneID" id="27329361"/>
<dbReference type="SMART" id="SM00906">
    <property type="entry name" value="Fungal_trans"/>
    <property type="match status" value="1"/>
</dbReference>
<dbReference type="PANTHER" id="PTHR46910">
    <property type="entry name" value="TRANSCRIPTION FACTOR PDR1"/>
    <property type="match status" value="1"/>
</dbReference>
<dbReference type="AlphaFoldDB" id="A0A0D1ZZA1"/>
<sequence>MPKLSQDRPSTSPIKLFRGLDTEGGILTDSDAIPDATPDQLSSTTIREKVIPVSELIECDLPAREATMMLFTTFIDSVHWFMMVFHEPTLRVELDNVLRTGSIGEHRLSTLILILVILLIATKYTREEEASLFLRAGVNLQLLQSRLLRIVEWKFLAVLDQDDIGALQVCVLLSSFYFYHGSPNRCLAMNSAAIRIAQKMKIHQESDWPSHIDKVEREVRRRVWWALYVVDGYGAMTYGTTNILQSTKCQVNLPENIDDTLDSCPGFNSCEQTADGSSCAVTTLSYQRFKFRLYRIAEPIMGEIYFHNGQPVHTLVKRVQQINQQLLEWEASVPPELRPKLLVSSGHQTDKRTNPVTKIFQLQALALQLSYDNIQLILHRPLLVYNGVLLLGPRPNTAQPLREAHLDQDANFWGVSKDLCWKSALRTACIDEYPSILKQVRNFHAASYAGIQTFTAGVMLGIFALSKPFSSQAQEAKRAIGRLIKTPKLLGYQTTISDQTGRILERLLRLVLGEELKLLTSDESTPSTGIAQPNSQALRHSGADTSRSNTQETFHHDGNTLGDSLDIFGTSTIMEDYCQSATSNSNSLPKSVCHPDYQPQAGQSNDGAIETQELNSRLDDSNDPANMDLCRIGENLEMPWSISDPAANGASFFDSSFLGDLGDLGQAWMWDESFQFS</sequence>
<feature type="domain" description="Xylanolytic transcriptional activator regulatory" evidence="3">
    <location>
        <begin position="186"/>
        <end position="260"/>
    </location>
</feature>
<dbReference type="GO" id="GO:0008270">
    <property type="term" value="F:zinc ion binding"/>
    <property type="evidence" value="ECO:0007669"/>
    <property type="project" value="InterPro"/>
</dbReference>
<dbReference type="InterPro" id="IPR007219">
    <property type="entry name" value="XnlR_reg_dom"/>
</dbReference>
<accession>A0A0D1ZZA1</accession>
<dbReference type="PANTHER" id="PTHR46910:SF17">
    <property type="entry name" value="SCFA-RELATED"/>
    <property type="match status" value="1"/>
</dbReference>
<protein>
    <recommendedName>
        <fullName evidence="3">Xylanolytic transcriptional activator regulatory domain-containing protein</fullName>
    </recommendedName>
</protein>
<keyword evidence="5" id="KW-1185">Reference proteome</keyword>
<dbReference type="VEuPathDB" id="FungiDB:PV08_02278"/>
<evidence type="ECO:0000259" key="3">
    <source>
        <dbReference type="SMART" id="SM00906"/>
    </source>
</evidence>
<evidence type="ECO:0000256" key="2">
    <source>
        <dbReference type="SAM" id="MobiDB-lite"/>
    </source>
</evidence>
<evidence type="ECO:0000313" key="4">
    <source>
        <dbReference type="EMBL" id="KIW17992.1"/>
    </source>
</evidence>
<dbReference type="GO" id="GO:0003677">
    <property type="term" value="F:DNA binding"/>
    <property type="evidence" value="ECO:0007669"/>
    <property type="project" value="InterPro"/>
</dbReference>
<dbReference type="RefSeq" id="XP_016238208.1">
    <property type="nucleotide sequence ID" value="XM_016376638.1"/>
</dbReference>
<feature type="region of interest" description="Disordered" evidence="2">
    <location>
        <begin position="522"/>
        <end position="561"/>
    </location>
</feature>
<proteinExistence type="predicted"/>
<dbReference type="STRING" id="91928.A0A0D1ZZA1"/>
<gene>
    <name evidence="4" type="ORF">PV08_02278</name>
</gene>
<dbReference type="InterPro" id="IPR050987">
    <property type="entry name" value="AtrR-like"/>
</dbReference>
<dbReference type="OrthoDB" id="6486656at2759"/>
<name>A0A0D1ZZA1_9EURO</name>
<dbReference type="EMBL" id="KN847493">
    <property type="protein sequence ID" value="KIW17992.1"/>
    <property type="molecule type" value="Genomic_DNA"/>
</dbReference>
<evidence type="ECO:0000313" key="5">
    <source>
        <dbReference type="Proteomes" id="UP000053328"/>
    </source>
</evidence>
<dbReference type="HOGENOM" id="CLU_005767_3_1_1"/>
<dbReference type="GO" id="GO:0003700">
    <property type="term" value="F:DNA-binding transcription factor activity"/>
    <property type="evidence" value="ECO:0007669"/>
    <property type="project" value="InterPro"/>
</dbReference>
<organism evidence="4 5">
    <name type="scientific">Exophiala spinifera</name>
    <dbReference type="NCBI Taxonomy" id="91928"/>
    <lineage>
        <taxon>Eukaryota</taxon>
        <taxon>Fungi</taxon>
        <taxon>Dikarya</taxon>
        <taxon>Ascomycota</taxon>
        <taxon>Pezizomycotina</taxon>
        <taxon>Eurotiomycetes</taxon>
        <taxon>Chaetothyriomycetidae</taxon>
        <taxon>Chaetothyriales</taxon>
        <taxon>Herpotrichiellaceae</taxon>
        <taxon>Exophiala</taxon>
    </lineage>
</organism>
<keyword evidence="1" id="KW-0539">Nucleus</keyword>
<feature type="compositionally biased region" description="Polar residues" evidence="2">
    <location>
        <begin position="522"/>
        <end position="552"/>
    </location>
</feature>